<sequence length="38" mass="3667">MRDVLLNATLALLLDCAAPEGSGAVSLRVAGAAGEAVA</sequence>
<dbReference type="AlphaFoldDB" id="A0A484RT77"/>
<evidence type="ECO:0000313" key="1">
    <source>
        <dbReference type="EMBL" id="VFR35554.1"/>
    </source>
</evidence>
<proteinExistence type="predicted"/>
<reference evidence="2" key="1">
    <citation type="submission" date="2019-03" db="EMBL/GenBank/DDBJ databases">
        <authorList>
            <person name="Danneels B."/>
        </authorList>
    </citation>
    <scope>NUCLEOTIDE SEQUENCE</scope>
</reference>
<dbReference type="EMBL" id="CAADIH010000042">
    <property type="protein sequence ID" value="VFR52369.1"/>
    <property type="molecule type" value="Genomic_DNA"/>
</dbReference>
<protein>
    <submittedName>
        <fullName evidence="2">Uncharacterized protein</fullName>
    </submittedName>
</protein>
<organism evidence="2">
    <name type="scientific">plant metagenome</name>
    <dbReference type="NCBI Taxonomy" id="1297885"/>
    <lineage>
        <taxon>unclassified sequences</taxon>
        <taxon>metagenomes</taxon>
        <taxon>organismal metagenomes</taxon>
    </lineage>
</organism>
<name>A0A484RT77_9ZZZZ</name>
<dbReference type="EMBL" id="CAADIE010000003">
    <property type="protein sequence ID" value="VFR35554.1"/>
    <property type="molecule type" value="Genomic_DNA"/>
</dbReference>
<gene>
    <name evidence="1" type="ORF">BER1_2142</name>
    <name evidence="2" type="ORF">BER2_2104</name>
</gene>
<accession>A0A484RT77</accession>
<evidence type="ECO:0000313" key="2">
    <source>
        <dbReference type="EMBL" id="VFR52369.1"/>
    </source>
</evidence>